<protein>
    <recommendedName>
        <fullName evidence="14">Crh-like protein</fullName>
        <ecNumber evidence="14">3.2.-.-</ecNumber>
    </recommendedName>
</protein>
<evidence type="ECO:0000256" key="15">
    <source>
        <dbReference type="SAM" id="MobiDB-lite"/>
    </source>
</evidence>
<dbReference type="InterPro" id="IPR000757">
    <property type="entry name" value="Beta-glucanase-like"/>
</dbReference>
<dbReference type="GeneID" id="92012796"/>
<keyword evidence="8 14" id="KW-0472">Membrane</keyword>
<evidence type="ECO:0000256" key="2">
    <source>
        <dbReference type="ARBA" id="ARBA00004589"/>
    </source>
</evidence>
<gene>
    <name evidence="18" type="primary">UTR2</name>
    <name evidence="18" type="ORF">SLS55_008711</name>
</gene>
<dbReference type="EMBL" id="JAJVCZ030000009">
    <property type="protein sequence ID" value="KAL0256318.1"/>
    <property type="molecule type" value="Genomic_DNA"/>
</dbReference>
<keyword evidence="5" id="KW-0808">Transferase</keyword>
<evidence type="ECO:0000256" key="5">
    <source>
        <dbReference type="ARBA" id="ARBA00022679"/>
    </source>
</evidence>
<dbReference type="Pfam" id="PF00722">
    <property type="entry name" value="Glyco_hydro_16"/>
    <property type="match status" value="1"/>
</dbReference>
<evidence type="ECO:0000256" key="3">
    <source>
        <dbReference type="ARBA" id="ARBA00022622"/>
    </source>
</evidence>
<dbReference type="CDD" id="cd02183">
    <property type="entry name" value="GH16_fungal_CRH1_transglycosylase"/>
    <property type="match status" value="1"/>
</dbReference>
<evidence type="ECO:0000256" key="6">
    <source>
        <dbReference type="ARBA" id="ARBA00022729"/>
    </source>
</evidence>
<keyword evidence="10" id="KW-0449">Lipoprotein</keyword>
<dbReference type="PROSITE" id="PS51762">
    <property type="entry name" value="GH16_2"/>
    <property type="match status" value="1"/>
</dbReference>
<evidence type="ECO:0000256" key="12">
    <source>
        <dbReference type="ARBA" id="ARBA00023316"/>
    </source>
</evidence>
<keyword evidence="6 16" id="KW-0732">Signal</keyword>
<dbReference type="RefSeq" id="XP_066629347.1">
    <property type="nucleotide sequence ID" value="XM_066780118.1"/>
</dbReference>
<evidence type="ECO:0000256" key="13">
    <source>
        <dbReference type="ARBA" id="ARBA00038074"/>
    </source>
</evidence>
<keyword evidence="3" id="KW-0336">GPI-anchor</keyword>
<dbReference type="GO" id="GO:0016798">
    <property type="term" value="F:hydrolase activity, acting on glycosyl bonds"/>
    <property type="evidence" value="ECO:0007669"/>
    <property type="project" value="UniProtKB-KW"/>
</dbReference>
<evidence type="ECO:0000256" key="16">
    <source>
        <dbReference type="SAM" id="SignalP"/>
    </source>
</evidence>
<dbReference type="Proteomes" id="UP001430584">
    <property type="component" value="Unassembled WGS sequence"/>
</dbReference>
<evidence type="ECO:0000256" key="7">
    <source>
        <dbReference type="ARBA" id="ARBA00022801"/>
    </source>
</evidence>
<evidence type="ECO:0000259" key="17">
    <source>
        <dbReference type="PROSITE" id="PS51762"/>
    </source>
</evidence>
<feature type="region of interest" description="Disordered" evidence="15">
    <location>
        <begin position="339"/>
        <end position="444"/>
    </location>
</feature>
<evidence type="ECO:0000313" key="19">
    <source>
        <dbReference type="Proteomes" id="UP001430584"/>
    </source>
</evidence>
<name>A0ABR3C6Q9_9PEZI</name>
<feature type="domain" description="GH16" evidence="17">
    <location>
        <begin position="64"/>
        <end position="281"/>
    </location>
</feature>
<dbReference type="PANTHER" id="PTHR10963">
    <property type="entry name" value="GLYCOSYL HYDROLASE-RELATED"/>
    <property type="match status" value="1"/>
</dbReference>
<evidence type="ECO:0000313" key="18">
    <source>
        <dbReference type="EMBL" id="KAL0256318.1"/>
    </source>
</evidence>
<evidence type="ECO:0000256" key="10">
    <source>
        <dbReference type="ARBA" id="ARBA00023288"/>
    </source>
</evidence>
<keyword evidence="19" id="KW-1185">Reference proteome</keyword>
<dbReference type="PIRSF" id="PIRSF037299">
    <property type="entry name" value="Glycosidase_CRH1_prd"/>
    <property type="match status" value="1"/>
</dbReference>
<proteinExistence type="inferred from homology"/>
<dbReference type="Gene3D" id="2.60.120.200">
    <property type="match status" value="1"/>
</dbReference>
<sequence length="465" mass="48283">MGRSLASAAALAAITLLSAVPYVRADIPTCGPNNPCPASAPCCSQYGQCGVGAYCLGGCDPLFSHQLDSCVPAPVCDSDKFKIDGLSGVTDIAKYLGDASKANWVSTGKPLEYEGGVLLTMAQDTVGTLLASTHYVWYGKITAKMTTSQGKGVVTAFIMMSDVKDEIDFEFIGTDIDHAQSNFYSQGVTNYNNGEHLDMSSDTVNQEHEYVIDWQPDSLTWSIDGKTMRTLNRKDTWNATSNRFDYPQTPSRVMLSLWPAGLPSNGEGTIEWAGGLVDWNSQYMQNGYYFAHFSSIDVECYDPPSGVTKSGSKTYTYDDKAGTNDTVVISDKQVILGSLSATGEDPDKGKASSSSSGSSSKTSSAASSSSTAAAPESVPGMSGGGNRGDSGTVQSSDGSDSSSSSSGSSSSDSSDSSGSSSSSGSQTFSQGNDDSGSSSEAPAGLQGVGASMIAFVAAFASLLML</sequence>
<keyword evidence="11 18" id="KW-0326">Glycosidase</keyword>
<feature type="compositionally biased region" description="Low complexity" evidence="15">
    <location>
        <begin position="389"/>
        <end position="425"/>
    </location>
</feature>
<keyword evidence="4" id="KW-0328">Glycosyltransferase</keyword>
<comment type="similarity">
    <text evidence="13">Belongs to the glycosyl hydrolase 16 family. CRH1 subfamily.</text>
</comment>
<evidence type="ECO:0000256" key="11">
    <source>
        <dbReference type="ARBA" id="ARBA00023295"/>
    </source>
</evidence>
<feature type="compositionally biased region" description="Low complexity" evidence="15">
    <location>
        <begin position="351"/>
        <end position="374"/>
    </location>
</feature>
<evidence type="ECO:0000256" key="8">
    <source>
        <dbReference type="ARBA" id="ARBA00023136"/>
    </source>
</evidence>
<evidence type="ECO:0000256" key="14">
    <source>
        <dbReference type="PIRNR" id="PIRNR037299"/>
    </source>
</evidence>
<dbReference type="InterPro" id="IPR017168">
    <property type="entry name" value="CHR-like"/>
</dbReference>
<dbReference type="InterPro" id="IPR050546">
    <property type="entry name" value="Glycosyl_Hydrlase_16"/>
</dbReference>
<keyword evidence="7 14" id="KW-0378">Hydrolase</keyword>
<dbReference type="EC" id="3.2.-.-" evidence="14"/>
<feature type="signal peptide" evidence="16">
    <location>
        <begin position="1"/>
        <end position="25"/>
    </location>
</feature>
<evidence type="ECO:0000256" key="4">
    <source>
        <dbReference type="ARBA" id="ARBA00022676"/>
    </source>
</evidence>
<feature type="compositionally biased region" description="Polar residues" evidence="15">
    <location>
        <begin position="426"/>
        <end position="440"/>
    </location>
</feature>
<organism evidence="18 19">
    <name type="scientific">Diplodia seriata</name>
    <dbReference type="NCBI Taxonomy" id="420778"/>
    <lineage>
        <taxon>Eukaryota</taxon>
        <taxon>Fungi</taxon>
        <taxon>Dikarya</taxon>
        <taxon>Ascomycota</taxon>
        <taxon>Pezizomycotina</taxon>
        <taxon>Dothideomycetes</taxon>
        <taxon>Dothideomycetes incertae sedis</taxon>
        <taxon>Botryosphaeriales</taxon>
        <taxon>Botryosphaeriaceae</taxon>
        <taxon>Diplodia</taxon>
    </lineage>
</organism>
<feature type="chain" id="PRO_5045520091" description="Crh-like protein" evidence="16">
    <location>
        <begin position="26"/>
        <end position="465"/>
    </location>
</feature>
<dbReference type="PANTHER" id="PTHR10963:SF22">
    <property type="entry name" value="GLYCOSIDASE CRH2-RELATED"/>
    <property type="match status" value="1"/>
</dbReference>
<comment type="subcellular location">
    <subcellularLocation>
        <location evidence="2">Membrane</location>
        <topology evidence="2">Lipid-anchor</topology>
        <topology evidence="2">GPI-anchor</topology>
    </subcellularLocation>
</comment>
<keyword evidence="9" id="KW-0325">Glycoprotein</keyword>
<reference evidence="18 19" key="1">
    <citation type="submission" date="2024-02" db="EMBL/GenBank/DDBJ databases">
        <title>De novo assembly and annotation of 12 fungi associated with fruit tree decline syndrome in Ontario, Canada.</title>
        <authorList>
            <person name="Sulman M."/>
            <person name="Ellouze W."/>
            <person name="Ilyukhin E."/>
        </authorList>
    </citation>
    <scope>NUCLEOTIDE SEQUENCE [LARGE SCALE GENOMIC DNA]</scope>
    <source>
        <strain evidence="18 19">FDS-637</strain>
    </source>
</reference>
<comment type="caution">
    <text evidence="18">The sequence shown here is derived from an EMBL/GenBank/DDBJ whole genome shotgun (WGS) entry which is preliminary data.</text>
</comment>
<evidence type="ECO:0000256" key="9">
    <source>
        <dbReference type="ARBA" id="ARBA00023180"/>
    </source>
</evidence>
<keyword evidence="12" id="KW-0961">Cell wall biogenesis/degradation</keyword>
<dbReference type="InterPro" id="IPR013320">
    <property type="entry name" value="ConA-like_dom_sf"/>
</dbReference>
<accession>A0ABR3C6Q9</accession>
<evidence type="ECO:0000256" key="1">
    <source>
        <dbReference type="ARBA" id="ARBA00000822"/>
    </source>
</evidence>
<comment type="catalytic activity">
    <reaction evidence="1">
        <text>Random endo-hydrolysis of N-acetyl-beta-D-glucosaminide (1-&gt;4)-beta-linkages in chitin and chitodextrins.</text>
        <dbReference type="EC" id="3.2.1.14"/>
    </reaction>
</comment>
<dbReference type="SUPFAM" id="SSF49899">
    <property type="entry name" value="Concanavalin A-like lectins/glucanases"/>
    <property type="match status" value="1"/>
</dbReference>